<dbReference type="InterPro" id="IPR013229">
    <property type="entry name" value="PEGA"/>
</dbReference>
<keyword evidence="1" id="KW-0472">Membrane</keyword>
<comment type="caution">
    <text evidence="4">The sequence shown here is derived from an EMBL/GenBank/DDBJ whole genome shotgun (WGS) entry which is preliminary data.</text>
</comment>
<reference evidence="4 5" key="1">
    <citation type="submission" date="2014-02" db="EMBL/GenBank/DDBJ databases">
        <title>The small core and large imbalanced accessory genome model reveals a collaborative survival strategy of Sorangium cellulosum strains in nature.</title>
        <authorList>
            <person name="Han K."/>
            <person name="Peng R."/>
            <person name="Blom J."/>
            <person name="Li Y.-Z."/>
        </authorList>
    </citation>
    <scope>NUCLEOTIDE SEQUENCE [LARGE SCALE GENOMIC DNA]</scope>
    <source>
        <strain evidence="4 5">So0011-07</strain>
    </source>
</reference>
<name>A0A150R512_SORCE</name>
<sequence>MVLRALPTRETPRWARAALSAGLTLALLSSLAAPAQAQAQAQASGAPRPWHEGVSEERKRRAIELFAQARELHRQMMLGEARAKYEEALAAWEHPDLRFYLGRVLKTMGLPLLAHENLRLSMRWGPGSLEPEDYAEARALMQELVARELAVMELRCDEPGAAVLLDGKPWFVGPGVAERFLMPGEHVITVKKEGYTPFTATVVTYAGARASRVLSVDRIVTERPWAAWVPWSVIGAGAGLGVAGGVLRWQAGEHMDEAEQQFEASCGLRCRPGRSGEYSRSRTESHVAVGLFIAAGATLATGAALFYLNRPRSYRVDDQSGVKIEMAPGASDAEVGLSARLFF</sequence>
<dbReference type="Proteomes" id="UP000075635">
    <property type="component" value="Unassembled WGS sequence"/>
</dbReference>
<dbReference type="Pfam" id="PF08308">
    <property type="entry name" value="PEGA"/>
    <property type="match status" value="1"/>
</dbReference>
<organism evidence="4 5">
    <name type="scientific">Sorangium cellulosum</name>
    <name type="common">Polyangium cellulosum</name>
    <dbReference type="NCBI Taxonomy" id="56"/>
    <lineage>
        <taxon>Bacteria</taxon>
        <taxon>Pseudomonadati</taxon>
        <taxon>Myxococcota</taxon>
        <taxon>Polyangia</taxon>
        <taxon>Polyangiales</taxon>
        <taxon>Polyangiaceae</taxon>
        <taxon>Sorangium</taxon>
    </lineage>
</organism>
<feature type="signal peptide" evidence="2">
    <location>
        <begin position="1"/>
        <end position="37"/>
    </location>
</feature>
<evidence type="ECO:0000256" key="1">
    <source>
        <dbReference type="SAM" id="Phobius"/>
    </source>
</evidence>
<proteinExistence type="predicted"/>
<evidence type="ECO:0000313" key="5">
    <source>
        <dbReference type="Proteomes" id="UP000075635"/>
    </source>
</evidence>
<evidence type="ECO:0000313" key="4">
    <source>
        <dbReference type="EMBL" id="KYF75339.1"/>
    </source>
</evidence>
<feature type="transmembrane region" description="Helical" evidence="1">
    <location>
        <begin position="287"/>
        <end position="308"/>
    </location>
</feature>
<evidence type="ECO:0000259" key="3">
    <source>
        <dbReference type="Pfam" id="PF08308"/>
    </source>
</evidence>
<evidence type="ECO:0000256" key="2">
    <source>
        <dbReference type="SAM" id="SignalP"/>
    </source>
</evidence>
<keyword evidence="1" id="KW-0812">Transmembrane</keyword>
<feature type="chain" id="PRO_5007567711" description="PEGA domain-containing protein" evidence="2">
    <location>
        <begin position="38"/>
        <end position="343"/>
    </location>
</feature>
<protein>
    <recommendedName>
        <fullName evidence="3">PEGA domain-containing protein</fullName>
    </recommendedName>
</protein>
<accession>A0A150R512</accession>
<keyword evidence="1" id="KW-1133">Transmembrane helix</keyword>
<gene>
    <name evidence="4" type="ORF">BE17_15685</name>
</gene>
<keyword evidence="2" id="KW-0732">Signal</keyword>
<dbReference type="EMBL" id="JEMB01003131">
    <property type="protein sequence ID" value="KYF75339.1"/>
    <property type="molecule type" value="Genomic_DNA"/>
</dbReference>
<dbReference type="AlphaFoldDB" id="A0A150R512"/>
<feature type="domain" description="PEGA" evidence="3">
    <location>
        <begin position="157"/>
        <end position="207"/>
    </location>
</feature>